<accession>A0ABW2GDL8</accession>
<comment type="caution">
    <text evidence="3">The sequence shown here is derived from an EMBL/GenBank/DDBJ whole genome shotgun (WGS) entry which is preliminary data.</text>
</comment>
<feature type="compositionally biased region" description="Low complexity" evidence="1">
    <location>
        <begin position="22"/>
        <end position="32"/>
    </location>
</feature>
<name>A0ABW2GDL8_9ACTN</name>
<keyword evidence="2" id="KW-0812">Transmembrane</keyword>
<evidence type="ECO:0000313" key="3">
    <source>
        <dbReference type="EMBL" id="MFC7217491.1"/>
    </source>
</evidence>
<organism evidence="3 4">
    <name type="scientific">Streptomyces polyrhachis</name>
    <dbReference type="NCBI Taxonomy" id="1282885"/>
    <lineage>
        <taxon>Bacteria</taxon>
        <taxon>Bacillati</taxon>
        <taxon>Actinomycetota</taxon>
        <taxon>Actinomycetes</taxon>
        <taxon>Kitasatosporales</taxon>
        <taxon>Streptomycetaceae</taxon>
        <taxon>Streptomyces</taxon>
    </lineage>
</organism>
<feature type="compositionally biased region" description="Basic and acidic residues" evidence="1">
    <location>
        <begin position="1"/>
        <end position="14"/>
    </location>
</feature>
<protein>
    <recommendedName>
        <fullName evidence="5">Ig-like domain-containing protein</fullName>
    </recommendedName>
</protein>
<keyword evidence="2" id="KW-0472">Membrane</keyword>
<evidence type="ECO:0000256" key="1">
    <source>
        <dbReference type="SAM" id="MobiDB-lite"/>
    </source>
</evidence>
<feature type="transmembrane region" description="Helical" evidence="2">
    <location>
        <begin position="116"/>
        <end position="135"/>
    </location>
</feature>
<evidence type="ECO:0000256" key="2">
    <source>
        <dbReference type="SAM" id="Phobius"/>
    </source>
</evidence>
<dbReference type="EMBL" id="JBHSZO010000005">
    <property type="protein sequence ID" value="MFC7217491.1"/>
    <property type="molecule type" value="Genomic_DNA"/>
</dbReference>
<gene>
    <name evidence="3" type="ORF">ACFQLX_04780</name>
</gene>
<dbReference type="Proteomes" id="UP001596413">
    <property type="component" value="Unassembled WGS sequence"/>
</dbReference>
<keyword evidence="4" id="KW-1185">Reference proteome</keyword>
<feature type="region of interest" description="Disordered" evidence="1">
    <location>
        <begin position="1"/>
        <end position="67"/>
    </location>
</feature>
<sequence length="239" mass="26010">MNDPRDRTPDEPRTHRLRRPARPAVPDPRTAPEAAADYSATALNWPQPTVPPEAGRAHPPTVREPLALPLPAYDDDAVLRFGPGVPASPPGGDTAAMLWHAATAPPPRRRPAWRRYLLAAAVLLCSLAFALWQWWGSGLAVESVRVSTDPGGPACDSTAEIVATVRTNGRGGTLRYHWERSDGTRSGELREQFGRGQEEARVELLWRFEGRGSVTATAELVISAPQPRAEAVTFTYSCP</sequence>
<reference evidence="4" key="1">
    <citation type="journal article" date="2019" name="Int. J. Syst. Evol. Microbiol.">
        <title>The Global Catalogue of Microorganisms (GCM) 10K type strain sequencing project: providing services to taxonomists for standard genome sequencing and annotation.</title>
        <authorList>
            <consortium name="The Broad Institute Genomics Platform"/>
            <consortium name="The Broad Institute Genome Sequencing Center for Infectious Disease"/>
            <person name="Wu L."/>
            <person name="Ma J."/>
        </authorList>
    </citation>
    <scope>NUCLEOTIDE SEQUENCE [LARGE SCALE GENOMIC DNA]</scope>
    <source>
        <strain evidence="4">CGMCC 1.13681</strain>
    </source>
</reference>
<dbReference type="RefSeq" id="WP_386412253.1">
    <property type="nucleotide sequence ID" value="NZ_JBHSZO010000005.1"/>
</dbReference>
<keyword evidence="2" id="KW-1133">Transmembrane helix</keyword>
<evidence type="ECO:0008006" key="5">
    <source>
        <dbReference type="Google" id="ProtNLM"/>
    </source>
</evidence>
<evidence type="ECO:0000313" key="4">
    <source>
        <dbReference type="Proteomes" id="UP001596413"/>
    </source>
</evidence>
<proteinExistence type="predicted"/>